<dbReference type="InterPro" id="IPR021314">
    <property type="entry name" value="DUF2911"/>
</dbReference>
<sequence length="188" mass="21404">MKKVLIYLLVFIGVLLIGGLIFREVMITQTKKHSPQVEEVYHSNGINISINYSSPFKKGRVIFGNLVPYGHVWRTGANEPTTFMTNVPLDIQGQRLAPGRYSIWTIPESKEWTVIFNKKINDWGVSLGGKASRNPDDDVLQVVVPTEHLRNVVESFMIDVKAAEESNKMYLRFEWDNVGVQLLLKEAK</sequence>
<keyword evidence="1" id="KW-0812">Transmembrane</keyword>
<gene>
    <name evidence="2" type="ORF">HGP29_01790</name>
</gene>
<dbReference type="AlphaFoldDB" id="A0A7X8XU19"/>
<evidence type="ECO:0000313" key="3">
    <source>
        <dbReference type="Proteomes" id="UP000585050"/>
    </source>
</evidence>
<dbReference type="Pfam" id="PF11138">
    <property type="entry name" value="DUF2911"/>
    <property type="match status" value="1"/>
</dbReference>
<organism evidence="2 3">
    <name type="scientific">Flammeovirga agarivorans</name>
    <dbReference type="NCBI Taxonomy" id="2726742"/>
    <lineage>
        <taxon>Bacteria</taxon>
        <taxon>Pseudomonadati</taxon>
        <taxon>Bacteroidota</taxon>
        <taxon>Cytophagia</taxon>
        <taxon>Cytophagales</taxon>
        <taxon>Flammeovirgaceae</taxon>
        <taxon>Flammeovirga</taxon>
    </lineage>
</organism>
<feature type="transmembrane region" description="Helical" evidence="1">
    <location>
        <begin position="6"/>
        <end position="22"/>
    </location>
</feature>
<keyword evidence="1" id="KW-1133">Transmembrane helix</keyword>
<accession>A0A7X8XU19</accession>
<evidence type="ECO:0000256" key="1">
    <source>
        <dbReference type="SAM" id="Phobius"/>
    </source>
</evidence>
<keyword evidence="1" id="KW-0472">Membrane</keyword>
<evidence type="ECO:0000313" key="2">
    <source>
        <dbReference type="EMBL" id="NLR89913.1"/>
    </source>
</evidence>
<dbReference type="RefSeq" id="WP_168880597.1">
    <property type="nucleotide sequence ID" value="NZ_JABAIL010000001.1"/>
</dbReference>
<dbReference type="EMBL" id="JABAIL010000001">
    <property type="protein sequence ID" value="NLR89913.1"/>
    <property type="molecule type" value="Genomic_DNA"/>
</dbReference>
<protein>
    <submittedName>
        <fullName evidence="2">DUF2911 domain-containing protein</fullName>
    </submittedName>
</protein>
<comment type="caution">
    <text evidence="2">The sequence shown here is derived from an EMBL/GenBank/DDBJ whole genome shotgun (WGS) entry which is preliminary data.</text>
</comment>
<keyword evidence="3" id="KW-1185">Reference proteome</keyword>
<name>A0A7X8XU19_9BACT</name>
<reference evidence="2 3" key="1">
    <citation type="submission" date="2020-04" db="EMBL/GenBank/DDBJ databases">
        <title>Flammeovirga sp. SR4, a novel species isolated from seawater.</title>
        <authorList>
            <person name="Wang X."/>
        </authorList>
    </citation>
    <scope>NUCLEOTIDE SEQUENCE [LARGE SCALE GENOMIC DNA]</scope>
    <source>
        <strain evidence="2 3">SR4</strain>
    </source>
</reference>
<proteinExistence type="predicted"/>
<dbReference type="Proteomes" id="UP000585050">
    <property type="component" value="Unassembled WGS sequence"/>
</dbReference>